<sequence length="577" mass="65540">GPTVRLSLDEYLNEVRTPNLDRILEGNEEKPQTEYYLEQMSLTDEEEILNGSGVSSNEEHSEDSPIINPYAYSPVSDSMKKIADESDALMRQKGLPTHADYDDLRWYSEYSKEIYWDSSATGGPGYVRRDPQEIEARMGKSRRRWNRHHPKGAALRMRNTALEDSREIGESMESLTIWSKPRKTSDDARAYMGNTSGMSDPGEDRTKVTVEDLAKIADGITEPPTLRELRNLHQFPRKPEDKEYVTTPNSEPSGSDGDIQWRRWKRLERCIGRQHLQVTRGPKPSALTGMEIPGTRGPFHVTSQPTFSRKNELASERTGSYNIHDSPDDGPVPNAMKFVHKDRQKRGSEELSENEGEFARGSNPFRKSSRSEDENSTTGSACGDHGAKSSVERAVTNERRKLSTALPFDRPRKLSRSGAIWVPNSASDSIQDFGMIHWSQLMKEQEMMEERTDTEKQASPAESDSLNERYFGKQSLAQELSESSARNDQRKTRQTVQSFENAERIGTPKVLLTFSSQHGQFLPSRGYDWHKLQRHPGHPREISNESSESANLNGTKETVERRSKNLADNQQGQIRFE</sequence>
<evidence type="ECO:0000313" key="3">
    <source>
        <dbReference type="Proteomes" id="UP000053477"/>
    </source>
</evidence>
<organism evidence="2 3">
    <name type="scientific">Schizopora paradoxa</name>
    <dbReference type="NCBI Taxonomy" id="27342"/>
    <lineage>
        <taxon>Eukaryota</taxon>
        <taxon>Fungi</taxon>
        <taxon>Dikarya</taxon>
        <taxon>Basidiomycota</taxon>
        <taxon>Agaricomycotina</taxon>
        <taxon>Agaricomycetes</taxon>
        <taxon>Hymenochaetales</taxon>
        <taxon>Schizoporaceae</taxon>
        <taxon>Schizopora</taxon>
    </lineage>
</organism>
<dbReference type="InParanoid" id="A0A0H2QY96"/>
<gene>
    <name evidence="2" type="ORF">SCHPADRAFT_897457</name>
</gene>
<dbReference type="AlphaFoldDB" id="A0A0H2QY96"/>
<feature type="compositionally biased region" description="Basic and acidic residues" evidence="1">
    <location>
        <begin position="443"/>
        <end position="456"/>
    </location>
</feature>
<feature type="compositionally biased region" description="Basic and acidic residues" evidence="1">
    <location>
        <begin position="339"/>
        <end position="349"/>
    </location>
</feature>
<feature type="compositionally biased region" description="Polar residues" evidence="1">
    <location>
        <begin position="566"/>
        <end position="577"/>
    </location>
</feature>
<feature type="compositionally biased region" description="Basic and acidic residues" evidence="1">
    <location>
        <begin position="235"/>
        <end position="244"/>
    </location>
</feature>
<feature type="region of interest" description="Disordered" evidence="1">
    <location>
        <begin position="443"/>
        <end position="502"/>
    </location>
</feature>
<protein>
    <submittedName>
        <fullName evidence="2">Uncharacterized protein</fullName>
    </submittedName>
</protein>
<proteinExistence type="predicted"/>
<accession>A0A0H2QY96</accession>
<reference evidence="2 3" key="1">
    <citation type="submission" date="2015-04" db="EMBL/GenBank/DDBJ databases">
        <title>Complete genome sequence of Schizopora paradoxa KUC8140, a cosmopolitan wood degrader in East Asia.</title>
        <authorList>
            <consortium name="DOE Joint Genome Institute"/>
            <person name="Min B."/>
            <person name="Park H."/>
            <person name="Jang Y."/>
            <person name="Kim J.-J."/>
            <person name="Kim K.H."/>
            <person name="Pangilinan J."/>
            <person name="Lipzen A."/>
            <person name="Riley R."/>
            <person name="Grigoriev I.V."/>
            <person name="Spatafora J.W."/>
            <person name="Choi I.-G."/>
        </authorList>
    </citation>
    <scope>NUCLEOTIDE SEQUENCE [LARGE SCALE GENOMIC DNA]</scope>
    <source>
        <strain evidence="2 3">KUC8140</strain>
    </source>
</reference>
<evidence type="ECO:0000313" key="2">
    <source>
        <dbReference type="EMBL" id="KLO03907.1"/>
    </source>
</evidence>
<dbReference type="EMBL" id="KQ086891">
    <property type="protein sequence ID" value="KLO03907.1"/>
    <property type="molecule type" value="Genomic_DNA"/>
</dbReference>
<dbReference type="Proteomes" id="UP000053477">
    <property type="component" value="Unassembled WGS sequence"/>
</dbReference>
<feature type="region of interest" description="Disordered" evidence="1">
    <location>
        <begin position="277"/>
        <end position="423"/>
    </location>
</feature>
<feature type="compositionally biased region" description="Polar residues" evidence="1">
    <location>
        <begin position="544"/>
        <end position="556"/>
    </location>
</feature>
<feature type="non-terminal residue" evidence="2">
    <location>
        <position position="1"/>
    </location>
</feature>
<feature type="compositionally biased region" description="Basic and acidic residues" evidence="1">
    <location>
        <begin position="385"/>
        <end position="401"/>
    </location>
</feature>
<feature type="region of interest" description="Disordered" evidence="1">
    <location>
        <begin position="235"/>
        <end position="260"/>
    </location>
</feature>
<evidence type="ECO:0000256" key="1">
    <source>
        <dbReference type="SAM" id="MobiDB-lite"/>
    </source>
</evidence>
<feature type="compositionally biased region" description="Polar residues" evidence="1">
    <location>
        <begin position="475"/>
        <end position="484"/>
    </location>
</feature>
<feature type="non-terminal residue" evidence="2">
    <location>
        <position position="577"/>
    </location>
</feature>
<feature type="region of interest" description="Disordered" evidence="1">
    <location>
        <begin position="523"/>
        <end position="577"/>
    </location>
</feature>
<name>A0A0H2QY96_9AGAM</name>
<keyword evidence="3" id="KW-1185">Reference proteome</keyword>